<accession>A0A9D0ZPJ1</accession>
<feature type="transmembrane region" description="Helical" evidence="1">
    <location>
        <begin position="7"/>
        <end position="40"/>
    </location>
</feature>
<reference evidence="2" key="1">
    <citation type="submission" date="2020-10" db="EMBL/GenBank/DDBJ databases">
        <authorList>
            <person name="Gilroy R."/>
        </authorList>
    </citation>
    <scope>NUCLEOTIDE SEQUENCE</scope>
    <source>
        <strain evidence="2">CHK147-3167</strain>
    </source>
</reference>
<reference evidence="2" key="2">
    <citation type="journal article" date="2021" name="PeerJ">
        <title>Extensive microbial diversity within the chicken gut microbiome revealed by metagenomics and culture.</title>
        <authorList>
            <person name="Gilroy R."/>
            <person name="Ravi A."/>
            <person name="Getino M."/>
            <person name="Pursley I."/>
            <person name="Horton D.L."/>
            <person name="Alikhan N.F."/>
            <person name="Baker D."/>
            <person name="Gharbi K."/>
            <person name="Hall N."/>
            <person name="Watson M."/>
            <person name="Adriaenssens E.M."/>
            <person name="Foster-Nyarko E."/>
            <person name="Jarju S."/>
            <person name="Secka A."/>
            <person name="Antonio M."/>
            <person name="Oren A."/>
            <person name="Chaudhuri R.R."/>
            <person name="La Ragione R."/>
            <person name="Hildebrand F."/>
            <person name="Pallen M.J."/>
        </authorList>
    </citation>
    <scope>NUCLEOTIDE SEQUENCE</scope>
    <source>
        <strain evidence="2">CHK147-3167</strain>
    </source>
</reference>
<evidence type="ECO:0000313" key="3">
    <source>
        <dbReference type="Proteomes" id="UP000886786"/>
    </source>
</evidence>
<organism evidence="2 3">
    <name type="scientific">Candidatus Coprosoma intestinipullorum</name>
    <dbReference type="NCBI Taxonomy" id="2840752"/>
    <lineage>
        <taxon>Bacteria</taxon>
        <taxon>Bacillati</taxon>
        <taxon>Bacillota</taxon>
        <taxon>Bacillota incertae sedis</taxon>
        <taxon>Candidatus Coprosoma</taxon>
    </lineage>
</organism>
<gene>
    <name evidence="2" type="ORF">IAB27_00650</name>
</gene>
<keyword evidence="1" id="KW-0472">Membrane</keyword>
<dbReference type="Proteomes" id="UP000886786">
    <property type="component" value="Unassembled WGS sequence"/>
</dbReference>
<keyword evidence="1" id="KW-1133">Transmembrane helix</keyword>
<proteinExistence type="predicted"/>
<protein>
    <submittedName>
        <fullName evidence="2">Uncharacterized protein</fullName>
    </submittedName>
</protein>
<name>A0A9D0ZPJ1_9FIRM</name>
<evidence type="ECO:0000313" key="2">
    <source>
        <dbReference type="EMBL" id="HIQ90128.1"/>
    </source>
</evidence>
<keyword evidence="1" id="KW-0812">Transmembrane</keyword>
<dbReference type="EMBL" id="DVFV01000017">
    <property type="protein sequence ID" value="HIQ90128.1"/>
    <property type="molecule type" value="Genomic_DNA"/>
</dbReference>
<evidence type="ECO:0000256" key="1">
    <source>
        <dbReference type="SAM" id="Phobius"/>
    </source>
</evidence>
<sequence length="78" mass="9249">MDTFKKILLFILGVVLVLAFFSMFFYVILFLAICVLIYTLYRLFKDNIQTFKKNKNTKTKKKVGPVIIEAKESDYREK</sequence>
<comment type="caution">
    <text evidence="2">The sequence shown here is derived from an EMBL/GenBank/DDBJ whole genome shotgun (WGS) entry which is preliminary data.</text>
</comment>
<dbReference type="AlphaFoldDB" id="A0A9D0ZPJ1"/>